<gene>
    <name evidence="1" type="ORF">QE380_000153</name>
</gene>
<dbReference type="EMBL" id="JAUTBK010000002">
    <property type="protein sequence ID" value="MDQ1207230.1"/>
    <property type="molecule type" value="Genomic_DNA"/>
</dbReference>
<evidence type="ECO:0000313" key="1">
    <source>
        <dbReference type="EMBL" id="MDQ1207230.1"/>
    </source>
</evidence>
<name>A0ABU0URQ7_ACIBI</name>
<dbReference type="RefSeq" id="WP_307001297.1">
    <property type="nucleotide sequence ID" value="NZ_JAUTBK010000002.1"/>
</dbReference>
<proteinExistence type="predicted"/>
<comment type="caution">
    <text evidence="1">The sequence shown here is derived from an EMBL/GenBank/DDBJ whole genome shotgun (WGS) entry which is preliminary data.</text>
</comment>
<keyword evidence="2" id="KW-1185">Reference proteome</keyword>
<evidence type="ECO:0000313" key="2">
    <source>
        <dbReference type="Proteomes" id="UP001233360"/>
    </source>
</evidence>
<sequence length="173" mass="19714">MIDLELERKAFEELSYKNGVRNFTKDDLDGGYCSAELDYNWHIWIKSAESKQAEIDSLKAQLAKIESGEFVVVPKSSITQFWQDDEEPENFVSKESDFDCLGDCIDIDDIMQINKHHQAHIQTEKLHGTWIAKDDGGGMLVKDSFYVGTKSECEFIVAKNKAMIEAAQENSHE</sequence>
<dbReference type="Proteomes" id="UP001233360">
    <property type="component" value="Unassembled WGS sequence"/>
</dbReference>
<accession>A0ABU0URQ7</accession>
<protein>
    <submittedName>
        <fullName evidence="1">Uncharacterized protein</fullName>
    </submittedName>
</protein>
<reference evidence="1 2" key="1">
    <citation type="submission" date="2023-07" db="EMBL/GenBank/DDBJ databases">
        <title>Functional and genomic diversity of the sorghum phyllosphere microbiome.</title>
        <authorList>
            <person name="Shade A."/>
        </authorList>
    </citation>
    <scope>NUCLEOTIDE SEQUENCE [LARGE SCALE GENOMIC DNA]</scope>
    <source>
        <strain evidence="1 2">SORGH_AS_0887</strain>
    </source>
</reference>
<organism evidence="1 2">
    <name type="scientific">Acinetobacter baylyi</name>
    <dbReference type="NCBI Taxonomy" id="202950"/>
    <lineage>
        <taxon>Bacteria</taxon>
        <taxon>Pseudomonadati</taxon>
        <taxon>Pseudomonadota</taxon>
        <taxon>Gammaproteobacteria</taxon>
        <taxon>Moraxellales</taxon>
        <taxon>Moraxellaceae</taxon>
        <taxon>Acinetobacter</taxon>
    </lineage>
</organism>